<dbReference type="AlphaFoldDB" id="A0A4R7K9L7"/>
<protein>
    <recommendedName>
        <fullName evidence="4">Lipoprotein</fullName>
    </recommendedName>
</protein>
<evidence type="ECO:0000256" key="1">
    <source>
        <dbReference type="SAM" id="SignalP"/>
    </source>
</evidence>
<dbReference type="PROSITE" id="PS51257">
    <property type="entry name" value="PROKAR_LIPOPROTEIN"/>
    <property type="match status" value="1"/>
</dbReference>
<dbReference type="Proteomes" id="UP000294749">
    <property type="component" value="Unassembled WGS sequence"/>
</dbReference>
<evidence type="ECO:0008006" key="4">
    <source>
        <dbReference type="Google" id="ProtNLM"/>
    </source>
</evidence>
<dbReference type="OrthoDB" id="1201884at2"/>
<organism evidence="2 3">
    <name type="scientific">Maribacter spongiicola</name>
    <dbReference type="NCBI Taxonomy" id="1206753"/>
    <lineage>
        <taxon>Bacteria</taxon>
        <taxon>Pseudomonadati</taxon>
        <taxon>Bacteroidota</taxon>
        <taxon>Flavobacteriia</taxon>
        <taxon>Flavobacteriales</taxon>
        <taxon>Flavobacteriaceae</taxon>
        <taxon>Maribacter</taxon>
    </lineage>
</organism>
<sequence length="156" mass="16964">MKHSMFLAVFPLFLVVIACSSDDNEGKREPVPTVTSFSGVVLYETNMEPVTNGELFISGTDTEPLRSPQVRAEAILKIEDGTFEVSFETIEEVDRFSLAIVILQGDFIINSFVGSGADGLQCLPGECGAFAPGKDYELTILVPCDPDDCVQFHPPN</sequence>
<feature type="chain" id="PRO_5020772954" description="Lipoprotein" evidence="1">
    <location>
        <begin position="19"/>
        <end position="156"/>
    </location>
</feature>
<comment type="caution">
    <text evidence="2">The sequence shown here is derived from an EMBL/GenBank/DDBJ whole genome shotgun (WGS) entry which is preliminary data.</text>
</comment>
<proteinExistence type="predicted"/>
<feature type="signal peptide" evidence="1">
    <location>
        <begin position="1"/>
        <end position="18"/>
    </location>
</feature>
<accession>A0A4R7K9L7</accession>
<keyword evidence="1" id="KW-0732">Signal</keyword>
<gene>
    <name evidence="2" type="ORF">CLV90_0741</name>
</gene>
<dbReference type="EMBL" id="SOAY01000010">
    <property type="protein sequence ID" value="TDT46684.1"/>
    <property type="molecule type" value="Genomic_DNA"/>
</dbReference>
<evidence type="ECO:0000313" key="2">
    <source>
        <dbReference type="EMBL" id="TDT46684.1"/>
    </source>
</evidence>
<evidence type="ECO:0000313" key="3">
    <source>
        <dbReference type="Proteomes" id="UP000294749"/>
    </source>
</evidence>
<name>A0A4R7K9L7_9FLAO</name>
<reference evidence="2 3" key="1">
    <citation type="submission" date="2019-03" db="EMBL/GenBank/DDBJ databases">
        <title>Genomic Encyclopedia of Archaeal and Bacterial Type Strains, Phase II (KMG-II): from individual species to whole genera.</title>
        <authorList>
            <person name="Goeker M."/>
        </authorList>
    </citation>
    <scope>NUCLEOTIDE SEQUENCE [LARGE SCALE GENOMIC DNA]</scope>
    <source>
        <strain evidence="2 3">DSM 25233</strain>
    </source>
</reference>
<dbReference type="RefSeq" id="WP_133686137.1">
    <property type="nucleotide sequence ID" value="NZ_SOAY01000010.1"/>
</dbReference>
<keyword evidence="3" id="KW-1185">Reference proteome</keyword>